<keyword evidence="1" id="KW-0812">Transmembrane</keyword>
<dbReference type="InterPro" id="IPR012156">
    <property type="entry name" value="Cold_shock_CspA"/>
</dbReference>
<dbReference type="Proteomes" id="UP001596989">
    <property type="component" value="Unassembled WGS sequence"/>
</dbReference>
<comment type="caution">
    <text evidence="2">The sequence shown here is derived from an EMBL/GenBank/DDBJ whole genome shotgun (WGS) entry which is preliminary data.</text>
</comment>
<reference evidence="3" key="1">
    <citation type="journal article" date="2019" name="Int. J. Syst. Evol. Microbiol.">
        <title>The Global Catalogue of Microorganisms (GCM) 10K type strain sequencing project: providing services to taxonomists for standard genome sequencing and annotation.</title>
        <authorList>
            <consortium name="The Broad Institute Genomics Platform"/>
            <consortium name="The Broad Institute Genome Sequencing Center for Infectious Disease"/>
            <person name="Wu L."/>
            <person name="Ma J."/>
        </authorList>
    </citation>
    <scope>NUCLEOTIDE SEQUENCE [LARGE SCALE GENOMIC DNA]</scope>
    <source>
        <strain evidence="3">CCUG 59129</strain>
    </source>
</reference>
<dbReference type="RefSeq" id="WP_377563768.1">
    <property type="nucleotide sequence ID" value="NZ_JBHTJZ010000009.1"/>
</dbReference>
<dbReference type="InterPro" id="IPR010718">
    <property type="entry name" value="DUF1294"/>
</dbReference>
<dbReference type="PIRSF" id="PIRSF002599">
    <property type="entry name" value="Cold_shock_A"/>
    <property type="match status" value="1"/>
</dbReference>
<feature type="transmembrane region" description="Helical" evidence="1">
    <location>
        <begin position="6"/>
        <end position="23"/>
    </location>
</feature>
<feature type="transmembrane region" description="Helical" evidence="1">
    <location>
        <begin position="39"/>
        <end position="56"/>
    </location>
</feature>
<dbReference type="Pfam" id="PF06961">
    <property type="entry name" value="DUF1294"/>
    <property type="match status" value="1"/>
</dbReference>
<keyword evidence="1" id="KW-0472">Membrane</keyword>
<dbReference type="EMBL" id="JBHTJZ010000009">
    <property type="protein sequence ID" value="MFD0959600.1"/>
    <property type="molecule type" value="Genomic_DNA"/>
</dbReference>
<sequence length="99" mass="11266">MIYYIIIGAIVALNLYTFLLMGWDKKSAKLKRRRTPEKRLFLLSAFGGAAGTLWGMKVWRHKTQHRSFTVGIPFLLALHLIVVILVTGYWVMSSGGLKQ</sequence>
<evidence type="ECO:0000256" key="1">
    <source>
        <dbReference type="SAM" id="Phobius"/>
    </source>
</evidence>
<feature type="transmembrane region" description="Helical" evidence="1">
    <location>
        <begin position="68"/>
        <end position="92"/>
    </location>
</feature>
<evidence type="ECO:0000313" key="2">
    <source>
        <dbReference type="EMBL" id="MFD0959600.1"/>
    </source>
</evidence>
<name>A0ABW3HQQ4_9BACL</name>
<protein>
    <submittedName>
        <fullName evidence="2">DUF1294 domain-containing protein</fullName>
    </submittedName>
</protein>
<organism evidence="2 3">
    <name type="scientific">Paenibacillus chungangensis</name>
    <dbReference type="NCBI Taxonomy" id="696535"/>
    <lineage>
        <taxon>Bacteria</taxon>
        <taxon>Bacillati</taxon>
        <taxon>Bacillota</taxon>
        <taxon>Bacilli</taxon>
        <taxon>Bacillales</taxon>
        <taxon>Paenibacillaceae</taxon>
        <taxon>Paenibacillus</taxon>
    </lineage>
</organism>
<keyword evidence="1" id="KW-1133">Transmembrane helix</keyword>
<keyword evidence="3" id="KW-1185">Reference proteome</keyword>
<evidence type="ECO:0000313" key="3">
    <source>
        <dbReference type="Proteomes" id="UP001596989"/>
    </source>
</evidence>
<gene>
    <name evidence="2" type="ORF">ACFQ2I_09355</name>
</gene>
<accession>A0ABW3HQQ4</accession>
<proteinExistence type="predicted"/>